<dbReference type="InterPro" id="IPR011851">
    <property type="entry name" value="Na/Pro_symporter"/>
</dbReference>
<keyword evidence="14" id="KW-0029">Amino-acid transport</keyword>
<proteinExistence type="inferred from homology"/>
<keyword evidence="14" id="KW-0997">Cell inner membrane</keyword>
<comment type="subcellular location">
    <subcellularLocation>
        <location evidence="14">Cell inner membrane</location>
        <topology evidence="14">Multi-pass membrane protein</topology>
    </subcellularLocation>
    <subcellularLocation>
        <location evidence="1">Cell membrane</location>
        <topology evidence="1">Multi-pass membrane protein</topology>
    </subcellularLocation>
</comment>
<protein>
    <recommendedName>
        <fullName evidence="14">Sodium/proline symporter</fullName>
    </recommendedName>
    <alternativeName>
        <fullName evidence="14">Proline permease</fullName>
    </alternativeName>
</protein>
<comment type="function">
    <text evidence="14">Catalyzes the sodium-dependent uptake of extracellular L-proline.</text>
</comment>
<dbReference type="PANTHER" id="PTHR48086:SF3">
    <property type="entry name" value="SODIUM_PROLINE SYMPORTER"/>
    <property type="match status" value="1"/>
</dbReference>
<feature type="transmembrane region" description="Helical" evidence="14">
    <location>
        <begin position="129"/>
        <end position="154"/>
    </location>
</feature>
<evidence type="ECO:0000256" key="14">
    <source>
        <dbReference type="RuleBase" id="RU366012"/>
    </source>
</evidence>
<dbReference type="InterPro" id="IPR001734">
    <property type="entry name" value="Na/solute_symporter"/>
</dbReference>
<dbReference type="InterPro" id="IPR050277">
    <property type="entry name" value="Sodium:Solute_Symporter"/>
</dbReference>
<comment type="similarity">
    <text evidence="2 13">Belongs to the sodium:solute symporter (SSF) (TC 2.A.21) family.</text>
</comment>
<feature type="transmembrane region" description="Helical" evidence="14">
    <location>
        <begin position="280"/>
        <end position="300"/>
    </location>
</feature>
<dbReference type="RefSeq" id="WP_317702839.1">
    <property type="nucleotide sequence ID" value="NZ_CP136921.1"/>
</dbReference>
<evidence type="ECO:0000256" key="5">
    <source>
        <dbReference type="ARBA" id="ARBA00022692"/>
    </source>
</evidence>
<dbReference type="CDD" id="cd11475">
    <property type="entry name" value="SLC5sbd_PutP"/>
    <property type="match status" value="1"/>
</dbReference>
<evidence type="ECO:0000256" key="12">
    <source>
        <dbReference type="ARBA" id="ARBA00033708"/>
    </source>
</evidence>
<keyword evidence="10 14" id="KW-0472">Membrane</keyword>
<evidence type="ECO:0000313" key="16">
    <source>
        <dbReference type="Proteomes" id="UP001303211"/>
    </source>
</evidence>
<feature type="transmembrane region" description="Helical" evidence="14">
    <location>
        <begin position="406"/>
        <end position="425"/>
    </location>
</feature>
<feature type="transmembrane region" description="Helical" evidence="14">
    <location>
        <begin position="374"/>
        <end position="394"/>
    </location>
</feature>
<evidence type="ECO:0000256" key="3">
    <source>
        <dbReference type="ARBA" id="ARBA00022448"/>
    </source>
</evidence>
<comment type="catalytic activity">
    <reaction evidence="12">
        <text>L-proline(in) + Na(+)(in) = L-proline(out) + Na(+)(out)</text>
        <dbReference type="Rhea" id="RHEA:28967"/>
        <dbReference type="ChEBI" id="CHEBI:29101"/>
        <dbReference type="ChEBI" id="CHEBI:60039"/>
    </reaction>
</comment>
<keyword evidence="6 14" id="KW-0769">Symport</keyword>
<accession>A0ABZ0J6G1</accession>
<keyword evidence="5 14" id="KW-0812">Transmembrane</keyword>
<evidence type="ECO:0000256" key="10">
    <source>
        <dbReference type="ARBA" id="ARBA00023136"/>
    </source>
</evidence>
<dbReference type="InterPro" id="IPR018212">
    <property type="entry name" value="Na/solute_symporter_CS"/>
</dbReference>
<feature type="transmembrane region" description="Helical" evidence="14">
    <location>
        <begin position="70"/>
        <end position="92"/>
    </location>
</feature>
<sequence length="506" mass="53918">MQYNWNDPTAIMFAVYLVAMLGIGALGYLGTKNLSDYILGGRSLGSFVTALSAGASDMSGWLLMGLPGAVYLSGLSESWIAIGLVAGAYLNWRLVAARLRLYTERAGNALTLPDYLANRFEDKGNLLRIVTALVILVFFTLYCASGVVAGARLFENMFGMPYATALWVGAACTIAYVLIGGFLAVSWTDTIQASMMITALILAPVMAYLAVAGQLQPGQDWSAIVSAEKFDLFKGASFVGIVSLLAWGLGYFGQPHILVRFMAASSVQTIPAARRISMTWMILCLMGAVAVGFVGIPFFAAHTSGAAAVNANAETVFMEVSKQLFNPWIAGALLAAILAAVMSTLSCQLLVCSSALTEDIYRVFLRKNASQTELVWVGRIMVLVVALIAIAIASNPEAKVLGMVSYAWAGFGAAFGPVIILSLFWGRMTRGGALAGIIVGAVTVLVWKQFALWGLYEIVPGFILGWVSVVVASLLSAEPSKSMRQAHATVEREFAQISQGRWVSAA</sequence>
<feature type="transmembrane region" description="Helical" evidence="14">
    <location>
        <begin position="458"/>
        <end position="477"/>
    </location>
</feature>
<evidence type="ECO:0000256" key="7">
    <source>
        <dbReference type="ARBA" id="ARBA00022989"/>
    </source>
</evidence>
<evidence type="ECO:0000256" key="1">
    <source>
        <dbReference type="ARBA" id="ARBA00004651"/>
    </source>
</evidence>
<keyword evidence="16" id="KW-1185">Reference proteome</keyword>
<feature type="transmembrane region" description="Helical" evidence="14">
    <location>
        <begin position="432"/>
        <end position="452"/>
    </location>
</feature>
<evidence type="ECO:0000256" key="9">
    <source>
        <dbReference type="ARBA" id="ARBA00023065"/>
    </source>
</evidence>
<dbReference type="Gene3D" id="1.20.1730.10">
    <property type="entry name" value="Sodium/glucose cotransporter"/>
    <property type="match status" value="1"/>
</dbReference>
<dbReference type="PANTHER" id="PTHR48086">
    <property type="entry name" value="SODIUM/PROLINE SYMPORTER-RELATED"/>
    <property type="match status" value="1"/>
</dbReference>
<feature type="transmembrane region" description="Helical" evidence="14">
    <location>
        <begin position="328"/>
        <end position="353"/>
    </location>
</feature>
<dbReference type="Proteomes" id="UP001303211">
    <property type="component" value="Chromosome"/>
</dbReference>
<keyword evidence="8 14" id="KW-0915">Sodium</keyword>
<dbReference type="NCBIfam" id="TIGR02121">
    <property type="entry name" value="Na_Pro_sym"/>
    <property type="match status" value="1"/>
</dbReference>
<evidence type="ECO:0000313" key="15">
    <source>
        <dbReference type="EMBL" id="WOO33473.1"/>
    </source>
</evidence>
<reference evidence="15 16" key="1">
    <citation type="submission" date="2023-03" db="EMBL/GenBank/DDBJ databases">
        <title>Diaphorobacter basophil sp. nov., isolated from a sewage-treatment plant.</title>
        <authorList>
            <person name="Yang K."/>
        </authorList>
    </citation>
    <scope>NUCLEOTIDE SEQUENCE [LARGE SCALE GENOMIC DNA]</scope>
    <source>
        <strain evidence="15 16">Y-1</strain>
    </source>
</reference>
<evidence type="ECO:0000256" key="8">
    <source>
        <dbReference type="ARBA" id="ARBA00023053"/>
    </source>
</evidence>
<evidence type="ECO:0000256" key="13">
    <source>
        <dbReference type="RuleBase" id="RU362091"/>
    </source>
</evidence>
<keyword evidence="4" id="KW-1003">Cell membrane</keyword>
<feature type="transmembrane region" description="Helical" evidence="14">
    <location>
        <begin position="43"/>
        <end position="64"/>
    </location>
</feature>
<dbReference type="NCBIfam" id="TIGR00813">
    <property type="entry name" value="sss"/>
    <property type="match status" value="1"/>
</dbReference>
<evidence type="ECO:0000256" key="2">
    <source>
        <dbReference type="ARBA" id="ARBA00006434"/>
    </source>
</evidence>
<dbReference type="PROSITE" id="PS00457">
    <property type="entry name" value="NA_SOLUT_SYMP_2"/>
    <property type="match status" value="1"/>
</dbReference>
<evidence type="ECO:0000256" key="4">
    <source>
        <dbReference type="ARBA" id="ARBA00022475"/>
    </source>
</evidence>
<keyword evidence="7 14" id="KW-1133">Transmembrane helix</keyword>
<feature type="transmembrane region" description="Helical" evidence="14">
    <location>
        <begin position="12"/>
        <end position="31"/>
    </location>
</feature>
<organism evidence="15 16">
    <name type="scientific">Diaphorobacter limosus</name>
    <dbReference type="NCBI Taxonomy" id="3036128"/>
    <lineage>
        <taxon>Bacteria</taxon>
        <taxon>Pseudomonadati</taxon>
        <taxon>Pseudomonadota</taxon>
        <taxon>Betaproteobacteria</taxon>
        <taxon>Burkholderiales</taxon>
        <taxon>Comamonadaceae</taxon>
        <taxon>Diaphorobacter</taxon>
    </lineage>
</organism>
<name>A0ABZ0J6G1_9BURK</name>
<dbReference type="Pfam" id="PF00474">
    <property type="entry name" value="SSF"/>
    <property type="match status" value="1"/>
</dbReference>
<dbReference type="EMBL" id="CP136921">
    <property type="protein sequence ID" value="WOO33473.1"/>
    <property type="molecule type" value="Genomic_DNA"/>
</dbReference>
<dbReference type="PROSITE" id="PS50283">
    <property type="entry name" value="NA_SOLUT_SYMP_3"/>
    <property type="match status" value="1"/>
</dbReference>
<keyword evidence="3 14" id="KW-0813">Transport</keyword>
<keyword evidence="9 14" id="KW-0406">Ion transport</keyword>
<keyword evidence="11 14" id="KW-0739">Sodium transport</keyword>
<feature type="transmembrane region" description="Helical" evidence="14">
    <location>
        <begin position="166"/>
        <end position="185"/>
    </location>
</feature>
<feature type="transmembrane region" description="Helical" evidence="14">
    <location>
        <begin position="197"/>
        <end position="215"/>
    </location>
</feature>
<evidence type="ECO:0000256" key="6">
    <source>
        <dbReference type="ARBA" id="ARBA00022847"/>
    </source>
</evidence>
<gene>
    <name evidence="15" type="primary">putP</name>
    <name evidence="15" type="ORF">P4826_05175</name>
</gene>
<feature type="transmembrane region" description="Helical" evidence="14">
    <location>
        <begin position="235"/>
        <end position="259"/>
    </location>
</feature>
<dbReference type="InterPro" id="IPR038377">
    <property type="entry name" value="Na/Glc_symporter_sf"/>
</dbReference>
<evidence type="ECO:0000256" key="11">
    <source>
        <dbReference type="ARBA" id="ARBA00023201"/>
    </source>
</evidence>